<accession>A0AA37F742</accession>
<reference evidence="2" key="2">
    <citation type="submission" date="2022-09" db="EMBL/GenBank/DDBJ databases">
        <authorList>
            <person name="Sun Q."/>
            <person name="Ohkuma M."/>
        </authorList>
    </citation>
    <scope>NUCLEOTIDE SEQUENCE</scope>
    <source>
        <strain evidence="2">JCM 3093</strain>
    </source>
</reference>
<proteinExistence type="predicted"/>
<dbReference type="AlphaFoldDB" id="A0AA37F742"/>
<protein>
    <submittedName>
        <fullName evidence="2">Uncharacterized protein</fullName>
    </submittedName>
</protein>
<organism evidence="2 3">
    <name type="scientific">Planomonospora parontospora</name>
    <dbReference type="NCBI Taxonomy" id="58119"/>
    <lineage>
        <taxon>Bacteria</taxon>
        <taxon>Bacillati</taxon>
        <taxon>Actinomycetota</taxon>
        <taxon>Actinomycetes</taxon>
        <taxon>Streptosporangiales</taxon>
        <taxon>Streptosporangiaceae</taxon>
        <taxon>Planomonospora</taxon>
    </lineage>
</organism>
<reference evidence="2" key="1">
    <citation type="journal article" date="2014" name="Int. J. Syst. Evol. Microbiol.">
        <title>Complete genome sequence of Corynebacterium casei LMG S-19264T (=DSM 44701T), isolated from a smear-ripened cheese.</title>
        <authorList>
            <consortium name="US DOE Joint Genome Institute (JGI-PGF)"/>
            <person name="Walter F."/>
            <person name="Albersmeier A."/>
            <person name="Kalinowski J."/>
            <person name="Ruckert C."/>
        </authorList>
    </citation>
    <scope>NUCLEOTIDE SEQUENCE</scope>
    <source>
        <strain evidence="2">JCM 3093</strain>
    </source>
</reference>
<gene>
    <name evidence="2" type="ORF">GCM10010126_52860</name>
</gene>
<comment type="caution">
    <text evidence="2">The sequence shown here is derived from an EMBL/GenBank/DDBJ whole genome shotgun (WGS) entry which is preliminary data.</text>
</comment>
<evidence type="ECO:0000313" key="2">
    <source>
        <dbReference type="EMBL" id="GGK87048.1"/>
    </source>
</evidence>
<sequence>MPKGGARLATIPTLPRRRVPRTDDSHILSKEQVTLPDITGAGRIGGNPEPGRARG</sequence>
<evidence type="ECO:0000313" key="3">
    <source>
        <dbReference type="Proteomes" id="UP000627984"/>
    </source>
</evidence>
<evidence type="ECO:0000256" key="1">
    <source>
        <dbReference type="SAM" id="MobiDB-lite"/>
    </source>
</evidence>
<name>A0AA37F742_9ACTN</name>
<dbReference type="EMBL" id="BMQD01000018">
    <property type="protein sequence ID" value="GGK87048.1"/>
    <property type="molecule type" value="Genomic_DNA"/>
</dbReference>
<dbReference type="Proteomes" id="UP000627984">
    <property type="component" value="Unassembled WGS sequence"/>
</dbReference>
<feature type="region of interest" description="Disordered" evidence="1">
    <location>
        <begin position="32"/>
        <end position="55"/>
    </location>
</feature>